<reference evidence="1 2" key="1">
    <citation type="journal article" date="2022" name="New Phytol.">
        <title>Ecological generalism drives hyperdiversity of secondary metabolite gene clusters in xylarialean endophytes.</title>
        <authorList>
            <person name="Franco M.E.E."/>
            <person name="Wisecaver J.H."/>
            <person name="Arnold A.E."/>
            <person name="Ju Y.M."/>
            <person name="Slot J.C."/>
            <person name="Ahrendt S."/>
            <person name="Moore L.P."/>
            <person name="Eastman K.E."/>
            <person name="Scott K."/>
            <person name="Konkel Z."/>
            <person name="Mondo S.J."/>
            <person name="Kuo A."/>
            <person name="Hayes R.D."/>
            <person name="Haridas S."/>
            <person name="Andreopoulos B."/>
            <person name="Riley R."/>
            <person name="LaButti K."/>
            <person name="Pangilinan J."/>
            <person name="Lipzen A."/>
            <person name="Amirebrahimi M."/>
            <person name="Yan J."/>
            <person name="Adam C."/>
            <person name="Keymanesh K."/>
            <person name="Ng V."/>
            <person name="Louie K."/>
            <person name="Northen T."/>
            <person name="Drula E."/>
            <person name="Henrissat B."/>
            <person name="Hsieh H.M."/>
            <person name="Youens-Clark K."/>
            <person name="Lutzoni F."/>
            <person name="Miadlikowska J."/>
            <person name="Eastwood D.C."/>
            <person name="Hamelin R.C."/>
            <person name="Grigoriev I.V."/>
            <person name="U'Ren J.M."/>
        </authorList>
    </citation>
    <scope>NUCLEOTIDE SEQUENCE [LARGE SCALE GENOMIC DNA]</scope>
    <source>
        <strain evidence="1 2">ER1909</strain>
    </source>
</reference>
<proteinExistence type="predicted"/>
<accession>A0ACC0D7L9</accession>
<comment type="caution">
    <text evidence="1">The sequence shown here is derived from an EMBL/GenBank/DDBJ whole genome shotgun (WGS) entry which is preliminary data.</text>
</comment>
<dbReference type="EMBL" id="MU394299">
    <property type="protein sequence ID" value="KAI6088710.1"/>
    <property type="molecule type" value="Genomic_DNA"/>
</dbReference>
<keyword evidence="2" id="KW-1185">Reference proteome</keyword>
<organism evidence="1 2">
    <name type="scientific">Hypoxylon rubiginosum</name>
    <dbReference type="NCBI Taxonomy" id="110542"/>
    <lineage>
        <taxon>Eukaryota</taxon>
        <taxon>Fungi</taxon>
        <taxon>Dikarya</taxon>
        <taxon>Ascomycota</taxon>
        <taxon>Pezizomycotina</taxon>
        <taxon>Sordariomycetes</taxon>
        <taxon>Xylariomycetidae</taxon>
        <taxon>Xylariales</taxon>
        <taxon>Hypoxylaceae</taxon>
        <taxon>Hypoxylon</taxon>
    </lineage>
</organism>
<evidence type="ECO:0000313" key="2">
    <source>
        <dbReference type="Proteomes" id="UP001497680"/>
    </source>
</evidence>
<evidence type="ECO:0000313" key="1">
    <source>
        <dbReference type="EMBL" id="KAI6088710.1"/>
    </source>
</evidence>
<gene>
    <name evidence="1" type="ORF">F4821DRAFT_257550</name>
</gene>
<dbReference type="Proteomes" id="UP001497680">
    <property type="component" value="Unassembled WGS sequence"/>
</dbReference>
<name>A0ACC0D7L9_9PEZI</name>
<protein>
    <submittedName>
        <fullName evidence="1">Amidase</fullName>
    </submittedName>
</protein>
<sequence length="438" mass="46623">MHPYEATASQILAQLRDGSLTVEQYAQSLLSRIEQRDDDVKAWAYLNPDLIIQRAKELDQIPKAERGPLHGIAIGVKDVIFTKDMPTQHGSPIYEGASPEIDSASVSILRHAGALIFGKTTTTEFAASQKGCATRNARDPGRTPGGSSSGSGAAVGDYQVPIALGTQTGGSVIRPASFNGTYGFKPTWGAISREGQKIHSLTFDTLGFFARSAADFKLLADVFEIHDDTPPEPEFGVAGASFAIAKTAVWPKAGPGTVAAMEKTAELLRESGARVEEVELPAEFAQASAWHKVLLDTDGKASFLPEYRRAADRLSPTIVGHVENIAGHTRAQILEAFDGLAALRPKLDAIAARYAAIITPSVPDEAPVGLHSTGDFCFNAMWTALHVPVINVPGLLGPNKMPVGISLVVPRYHDQHLIAVAEGVGKVLEHSAAWVATN</sequence>